<feature type="transmembrane region" description="Helical" evidence="8">
    <location>
        <begin position="299"/>
        <end position="317"/>
    </location>
</feature>
<evidence type="ECO:0000313" key="10">
    <source>
        <dbReference type="Proteomes" id="UP000636004"/>
    </source>
</evidence>
<dbReference type="PANTHER" id="PTHR22926:SF3">
    <property type="entry name" value="UNDECAPRENYL-PHOSPHATE ALPHA-N-ACETYLGLUCOSAMINYL 1-PHOSPHATE TRANSFERASE"/>
    <property type="match status" value="1"/>
</dbReference>
<evidence type="ECO:0000256" key="5">
    <source>
        <dbReference type="ARBA" id="ARBA00022989"/>
    </source>
</evidence>
<feature type="transmembrane region" description="Helical" evidence="8">
    <location>
        <begin position="159"/>
        <end position="179"/>
    </location>
</feature>
<dbReference type="GO" id="GO:0016780">
    <property type="term" value="F:phosphotransferase activity, for other substituted phosphate groups"/>
    <property type="evidence" value="ECO:0007669"/>
    <property type="project" value="InterPro"/>
</dbReference>
<proteinExistence type="predicted"/>
<dbReference type="PROSITE" id="PS01348">
    <property type="entry name" value="MRAY_2"/>
    <property type="match status" value="1"/>
</dbReference>
<evidence type="ECO:0000256" key="1">
    <source>
        <dbReference type="ARBA" id="ARBA00004651"/>
    </source>
</evidence>
<organism evidence="9 10">
    <name type="scientific">Algibacter mikhailovii</name>
    <dbReference type="NCBI Taxonomy" id="425498"/>
    <lineage>
        <taxon>Bacteria</taxon>
        <taxon>Pseudomonadati</taxon>
        <taxon>Bacteroidota</taxon>
        <taxon>Flavobacteriia</taxon>
        <taxon>Flavobacteriales</taxon>
        <taxon>Flavobacteriaceae</taxon>
        <taxon>Algibacter</taxon>
    </lineage>
</organism>
<dbReference type="InterPro" id="IPR018480">
    <property type="entry name" value="PNAcMuramoyl-5peptid_Trfase_CS"/>
</dbReference>
<dbReference type="GO" id="GO:0071555">
    <property type="term" value="P:cell wall organization"/>
    <property type="evidence" value="ECO:0007669"/>
    <property type="project" value="TreeGrafter"/>
</dbReference>
<feature type="binding site" evidence="7">
    <location>
        <position position="128"/>
    </location>
    <ligand>
        <name>Mg(2+)</name>
        <dbReference type="ChEBI" id="CHEBI:18420"/>
    </ligand>
</feature>
<reference evidence="9" key="1">
    <citation type="journal article" date="2014" name="Int. J. Syst. Evol. Microbiol.">
        <title>Complete genome sequence of Corynebacterium casei LMG S-19264T (=DSM 44701T), isolated from a smear-ripened cheese.</title>
        <authorList>
            <consortium name="US DOE Joint Genome Institute (JGI-PGF)"/>
            <person name="Walter F."/>
            <person name="Albersmeier A."/>
            <person name="Kalinowski J."/>
            <person name="Ruckert C."/>
        </authorList>
    </citation>
    <scope>NUCLEOTIDE SEQUENCE</scope>
    <source>
        <strain evidence="9">KCTC 12710</strain>
    </source>
</reference>
<evidence type="ECO:0000256" key="7">
    <source>
        <dbReference type="PIRSR" id="PIRSR600715-1"/>
    </source>
</evidence>
<protein>
    <submittedName>
        <fullName evidence="9">Undecaprenyl-phosphate alpha-N-acetylglucosaminyl 1-phosphate transferase</fullName>
    </submittedName>
</protein>
<comment type="caution">
    <text evidence="9">The sequence shown here is derived from an EMBL/GenBank/DDBJ whole genome shotgun (WGS) entry which is preliminary data.</text>
</comment>
<feature type="transmembrane region" description="Helical" evidence="8">
    <location>
        <begin position="225"/>
        <end position="248"/>
    </location>
</feature>
<dbReference type="Pfam" id="PF00953">
    <property type="entry name" value="Glycos_transf_4"/>
    <property type="match status" value="1"/>
</dbReference>
<dbReference type="GO" id="GO:0009103">
    <property type="term" value="P:lipopolysaccharide biosynthetic process"/>
    <property type="evidence" value="ECO:0007669"/>
    <property type="project" value="TreeGrafter"/>
</dbReference>
<feature type="transmembrane region" description="Helical" evidence="8">
    <location>
        <begin position="24"/>
        <end position="42"/>
    </location>
</feature>
<gene>
    <name evidence="9" type="ORF">GCM10007028_34930</name>
</gene>
<comment type="cofactor">
    <cofactor evidence="7">
        <name>Mg(2+)</name>
        <dbReference type="ChEBI" id="CHEBI:18420"/>
    </cofactor>
</comment>
<reference evidence="9" key="2">
    <citation type="submission" date="2020-09" db="EMBL/GenBank/DDBJ databases">
        <authorList>
            <person name="Sun Q."/>
            <person name="Kim S."/>
        </authorList>
    </citation>
    <scope>NUCLEOTIDE SEQUENCE</scope>
    <source>
        <strain evidence="9">KCTC 12710</strain>
    </source>
</reference>
<dbReference type="Proteomes" id="UP000636004">
    <property type="component" value="Unassembled WGS sequence"/>
</dbReference>
<feature type="transmembrane region" description="Helical" evidence="8">
    <location>
        <begin position="135"/>
        <end position="153"/>
    </location>
</feature>
<dbReference type="GO" id="GO:0005886">
    <property type="term" value="C:plasma membrane"/>
    <property type="evidence" value="ECO:0007669"/>
    <property type="project" value="UniProtKB-SubCell"/>
</dbReference>
<dbReference type="GO" id="GO:0046872">
    <property type="term" value="F:metal ion binding"/>
    <property type="evidence" value="ECO:0007669"/>
    <property type="project" value="UniProtKB-KW"/>
</dbReference>
<feature type="transmembrane region" description="Helical" evidence="8">
    <location>
        <begin position="48"/>
        <end position="65"/>
    </location>
</feature>
<keyword evidence="7" id="KW-0479">Metal-binding</keyword>
<feature type="binding site" evidence="7">
    <location>
        <position position="189"/>
    </location>
    <ligand>
        <name>Mg(2+)</name>
        <dbReference type="ChEBI" id="CHEBI:18420"/>
    </ligand>
</feature>
<keyword evidence="6 8" id="KW-0472">Membrane</keyword>
<feature type="transmembrane region" description="Helical" evidence="8">
    <location>
        <begin position="77"/>
        <end position="95"/>
    </location>
</feature>
<feature type="transmembrane region" description="Helical" evidence="8">
    <location>
        <begin position="191"/>
        <end position="213"/>
    </location>
</feature>
<evidence type="ECO:0000256" key="3">
    <source>
        <dbReference type="ARBA" id="ARBA00022679"/>
    </source>
</evidence>
<dbReference type="GO" id="GO:0044038">
    <property type="term" value="P:cell wall macromolecule biosynthetic process"/>
    <property type="evidence" value="ECO:0007669"/>
    <property type="project" value="TreeGrafter"/>
</dbReference>
<sequence>MVNHHDLNEIPGERSAHVKATPTMGGLAFFVVLMVNMFLLKHMDLEQMGLNLTAALTLIFVIGLKDDLAVSTPRARLLIEILALFIILMHPTYHSTSFDGFLGFKQVPTWLLDGIHIIIALTIINAYNLIDGVDGLASALGISMFSMLGFVFFSMGLNFYWLLCLGLIFMLLAFMRYNFSHWQKIFMGDTGSLIIGFCIAVLSLKFLTIETTAFSEFRFKIENRLFIIAAIVVVPLFDMLRVIGIRLLNRQSPFIADRNHIHHVLLDLGWAHYKIALLLGVLNYSLAIGIIFLSVHFNSFQMTLALLVILVLFFMIFHRLKLRSLKKHELKTL</sequence>
<keyword evidence="3 9" id="KW-0808">Transferase</keyword>
<comment type="subcellular location">
    <subcellularLocation>
        <location evidence="1">Cell membrane</location>
        <topology evidence="1">Multi-pass membrane protein</topology>
    </subcellularLocation>
</comment>
<accession>A0A918RE51</accession>
<keyword evidence="10" id="KW-1185">Reference proteome</keyword>
<dbReference type="CDD" id="cd06853">
    <property type="entry name" value="GT_WecA_like"/>
    <property type="match status" value="1"/>
</dbReference>
<keyword evidence="2" id="KW-1003">Cell membrane</keyword>
<keyword evidence="7" id="KW-0460">Magnesium</keyword>
<dbReference type="PANTHER" id="PTHR22926">
    <property type="entry name" value="PHOSPHO-N-ACETYLMURAMOYL-PENTAPEPTIDE-TRANSFERASE"/>
    <property type="match status" value="1"/>
</dbReference>
<dbReference type="EMBL" id="BMWZ01000012">
    <property type="protein sequence ID" value="GGZ93539.1"/>
    <property type="molecule type" value="Genomic_DNA"/>
</dbReference>
<evidence type="ECO:0000256" key="2">
    <source>
        <dbReference type="ARBA" id="ARBA00022475"/>
    </source>
</evidence>
<name>A0A918RE51_9FLAO</name>
<keyword evidence="4 8" id="KW-0812">Transmembrane</keyword>
<keyword evidence="5 8" id="KW-1133">Transmembrane helix</keyword>
<feature type="transmembrane region" description="Helical" evidence="8">
    <location>
        <begin position="275"/>
        <end position="293"/>
    </location>
</feature>
<evidence type="ECO:0000256" key="4">
    <source>
        <dbReference type="ARBA" id="ARBA00022692"/>
    </source>
</evidence>
<dbReference type="InterPro" id="IPR000715">
    <property type="entry name" value="Glycosyl_transferase_4"/>
</dbReference>
<evidence type="ECO:0000313" key="9">
    <source>
        <dbReference type="EMBL" id="GGZ93539.1"/>
    </source>
</evidence>
<dbReference type="AlphaFoldDB" id="A0A918RE51"/>
<evidence type="ECO:0000256" key="8">
    <source>
        <dbReference type="SAM" id="Phobius"/>
    </source>
</evidence>
<evidence type="ECO:0000256" key="6">
    <source>
        <dbReference type="ARBA" id="ARBA00023136"/>
    </source>
</evidence>
<feature type="transmembrane region" description="Helical" evidence="8">
    <location>
        <begin position="107"/>
        <end position="128"/>
    </location>
</feature>